<accession>A0ABN1KMU3</accession>
<dbReference type="InterPro" id="IPR000415">
    <property type="entry name" value="Nitroreductase-like"/>
</dbReference>
<evidence type="ECO:0000313" key="8">
    <source>
        <dbReference type="Proteomes" id="UP001501047"/>
    </source>
</evidence>
<dbReference type="Pfam" id="PF00881">
    <property type="entry name" value="Nitroreductase"/>
    <property type="match status" value="1"/>
</dbReference>
<comment type="similarity">
    <text evidence="1 5">Belongs to the flavin oxidoreductase frp family.</text>
</comment>
<dbReference type="Gene3D" id="3.40.109.10">
    <property type="entry name" value="NADH Oxidase"/>
    <property type="match status" value="1"/>
</dbReference>
<feature type="domain" description="Nitroreductase" evidence="6">
    <location>
        <begin position="15"/>
        <end position="169"/>
    </location>
</feature>
<evidence type="ECO:0000256" key="5">
    <source>
        <dbReference type="PIRNR" id="PIRNR005426"/>
    </source>
</evidence>
<sequence length="295" mass="33472">MNKEYFNETIKLLCERASCRSFLEKKIPDELLNQVISCGLHAATGGNLQPYSIIKITDDKIKERLVDECDMQSLVKNAPTNLLFCIDWRRIQRWCEASDAPFVATKSYRHFWIALQDTIICAQNICTAADSVGLGSVYIGTVESCFMELKSIFNIPEGVFPVVLLSIGYPNQPLIPAPKLGVEAIVHEESYKDLPIDTLVKLQNEKYHSKKFPLSPVNMESMKEVTFDIGGEEYSNNIIASIEKQGYINMAQRYFGLHYKANWSCIGNNNFIEALKAYGFTWIEGEDFPILKNNN</sequence>
<keyword evidence="3 5" id="KW-0288">FMN</keyword>
<dbReference type="RefSeq" id="WP_343825345.1">
    <property type="nucleotide sequence ID" value="NZ_BAAACI010000005.1"/>
</dbReference>
<dbReference type="PANTHER" id="PTHR43425">
    <property type="entry name" value="OXYGEN-INSENSITIVE NADPH NITROREDUCTASE"/>
    <property type="match status" value="1"/>
</dbReference>
<keyword evidence="5" id="KW-0521">NADP</keyword>
<gene>
    <name evidence="7" type="ORF">GCM10008908_15980</name>
</gene>
<evidence type="ECO:0000256" key="2">
    <source>
        <dbReference type="ARBA" id="ARBA00022630"/>
    </source>
</evidence>
<organism evidence="7 8">
    <name type="scientific">Clostridium subterminale</name>
    <dbReference type="NCBI Taxonomy" id="1550"/>
    <lineage>
        <taxon>Bacteria</taxon>
        <taxon>Bacillati</taxon>
        <taxon>Bacillota</taxon>
        <taxon>Clostridia</taxon>
        <taxon>Eubacteriales</taxon>
        <taxon>Clostridiaceae</taxon>
        <taxon>Clostridium</taxon>
    </lineage>
</organism>
<keyword evidence="2 5" id="KW-0285">Flavoprotein</keyword>
<evidence type="ECO:0000256" key="4">
    <source>
        <dbReference type="ARBA" id="ARBA00023002"/>
    </source>
</evidence>
<evidence type="ECO:0000313" key="7">
    <source>
        <dbReference type="EMBL" id="GAA0771543.1"/>
    </source>
</evidence>
<reference evidence="7 8" key="1">
    <citation type="journal article" date="2019" name="Int. J. Syst. Evol. Microbiol.">
        <title>The Global Catalogue of Microorganisms (GCM) 10K type strain sequencing project: providing services to taxonomists for standard genome sequencing and annotation.</title>
        <authorList>
            <consortium name="The Broad Institute Genomics Platform"/>
            <consortium name="The Broad Institute Genome Sequencing Center for Infectious Disease"/>
            <person name="Wu L."/>
            <person name="Ma J."/>
        </authorList>
    </citation>
    <scope>NUCLEOTIDE SEQUENCE [LARGE SCALE GENOMIC DNA]</scope>
    <source>
        <strain evidence="7 8">JCM 1417</strain>
    </source>
</reference>
<evidence type="ECO:0000259" key="6">
    <source>
        <dbReference type="Pfam" id="PF00881"/>
    </source>
</evidence>
<dbReference type="SUPFAM" id="SSF55469">
    <property type="entry name" value="FMN-dependent nitroreductase-like"/>
    <property type="match status" value="1"/>
</dbReference>
<dbReference type="InterPro" id="IPR016446">
    <property type="entry name" value="Flavin_OxRdtase_Frp"/>
</dbReference>
<dbReference type="InterPro" id="IPR029479">
    <property type="entry name" value="Nitroreductase"/>
</dbReference>
<dbReference type="Proteomes" id="UP001501047">
    <property type="component" value="Unassembled WGS sequence"/>
</dbReference>
<keyword evidence="8" id="KW-1185">Reference proteome</keyword>
<dbReference type="EMBL" id="BAAACI010000005">
    <property type="protein sequence ID" value="GAA0771543.1"/>
    <property type="molecule type" value="Genomic_DNA"/>
</dbReference>
<dbReference type="PIRSF" id="PIRSF005426">
    <property type="entry name" value="Frp"/>
    <property type="match status" value="1"/>
</dbReference>
<name>A0ABN1KMU3_CLOSU</name>
<dbReference type="PANTHER" id="PTHR43425:SF2">
    <property type="entry name" value="OXYGEN-INSENSITIVE NADPH NITROREDUCTASE"/>
    <property type="match status" value="1"/>
</dbReference>
<evidence type="ECO:0000256" key="1">
    <source>
        <dbReference type="ARBA" id="ARBA00008366"/>
    </source>
</evidence>
<keyword evidence="4 5" id="KW-0560">Oxidoreductase</keyword>
<protein>
    <submittedName>
        <fullName evidence="7">NADPH-dependent oxidoreductase</fullName>
    </submittedName>
</protein>
<proteinExistence type="inferred from homology"/>
<comment type="caution">
    <text evidence="7">The sequence shown here is derived from an EMBL/GenBank/DDBJ whole genome shotgun (WGS) entry which is preliminary data.</text>
</comment>
<evidence type="ECO:0000256" key="3">
    <source>
        <dbReference type="ARBA" id="ARBA00022643"/>
    </source>
</evidence>